<dbReference type="InterPro" id="IPR035996">
    <property type="entry name" value="4pyrrol_Methylase_sf"/>
</dbReference>
<name>A0A852X2P5_9MICO</name>
<sequence>MSTPRLPGSPRTALVREPGPRVSEMVHALLDAGCTVSVASDDPGPELRDLHGRGLVALVAADAETGADLVVRDRTHEPRPTAASSPSPASGLPGMGEVVLVGGGPGAADLITVAGLQELRQADVVVHDRLAPIGLLDQTPEHCLLVPVGKIPRSDFTPQERINELLVGHALEGRRVVRLKGGDSFVFGRGGEEWLACTEAGVPVRVVPGVTSAVAAPALAGLPVTHREVTSGFVVVSGHVGPDDERNAVNWQALADAGLTIVLLMGVATLPAIAERLLACGMPPETPAAVVADAGMPSQRRVRAPLPQIAARAAAEGVGAPAVAVIGRVAAVLPEDRPAASSATAREEAVATPGHPTPSGG</sequence>
<evidence type="ECO:0000256" key="5">
    <source>
        <dbReference type="ARBA" id="ARBA00023244"/>
    </source>
</evidence>
<accession>A0A852X2P5</accession>
<evidence type="ECO:0000313" key="9">
    <source>
        <dbReference type="Proteomes" id="UP000592181"/>
    </source>
</evidence>
<dbReference type="AlphaFoldDB" id="A0A852X2P5"/>
<dbReference type="Gene3D" id="3.40.1010.10">
    <property type="entry name" value="Cobalt-precorrin-4 Transmethylase, Domain 1"/>
    <property type="match status" value="1"/>
</dbReference>
<dbReference type="NCBIfam" id="NF004790">
    <property type="entry name" value="PRK06136.1"/>
    <property type="match status" value="1"/>
</dbReference>
<evidence type="ECO:0000256" key="2">
    <source>
        <dbReference type="ARBA" id="ARBA00022603"/>
    </source>
</evidence>
<dbReference type="PANTHER" id="PTHR45790:SF3">
    <property type="entry name" value="S-ADENOSYL-L-METHIONINE-DEPENDENT UROPORPHYRINOGEN III METHYLTRANSFERASE, CHLOROPLASTIC"/>
    <property type="match status" value="1"/>
</dbReference>
<evidence type="ECO:0000259" key="7">
    <source>
        <dbReference type="Pfam" id="PF00590"/>
    </source>
</evidence>
<dbReference type="InterPro" id="IPR014776">
    <property type="entry name" value="4pyrrole_Mease_sub2"/>
</dbReference>
<dbReference type="RefSeq" id="WP_179462961.1">
    <property type="nucleotide sequence ID" value="NZ_JACBZX010000001.1"/>
</dbReference>
<dbReference type="InterPro" id="IPR050161">
    <property type="entry name" value="Siro_Cobalamin_biosynth"/>
</dbReference>
<evidence type="ECO:0000256" key="3">
    <source>
        <dbReference type="ARBA" id="ARBA00022679"/>
    </source>
</evidence>
<keyword evidence="9" id="KW-1185">Reference proteome</keyword>
<evidence type="ECO:0000256" key="1">
    <source>
        <dbReference type="ARBA" id="ARBA00012162"/>
    </source>
</evidence>
<reference evidence="8 9" key="1">
    <citation type="submission" date="2020-07" db="EMBL/GenBank/DDBJ databases">
        <title>Sequencing the genomes of 1000 actinobacteria strains.</title>
        <authorList>
            <person name="Klenk H.-P."/>
        </authorList>
    </citation>
    <scope>NUCLEOTIDE SEQUENCE [LARGE SCALE GENOMIC DNA]</scope>
    <source>
        <strain evidence="8 9">DSM 24723</strain>
    </source>
</reference>
<dbReference type="NCBIfam" id="TIGR01469">
    <property type="entry name" value="cobA_cysG_Cterm"/>
    <property type="match status" value="1"/>
</dbReference>
<dbReference type="Proteomes" id="UP000592181">
    <property type="component" value="Unassembled WGS sequence"/>
</dbReference>
<dbReference type="Gene3D" id="3.30.950.10">
    <property type="entry name" value="Methyltransferase, Cobalt-precorrin-4 Transmethylase, Domain 2"/>
    <property type="match status" value="1"/>
</dbReference>
<gene>
    <name evidence="8" type="ORF">BJY28_002091</name>
</gene>
<dbReference type="EC" id="2.1.1.107" evidence="1"/>
<dbReference type="GO" id="GO:0032259">
    <property type="term" value="P:methylation"/>
    <property type="evidence" value="ECO:0007669"/>
    <property type="project" value="UniProtKB-KW"/>
</dbReference>
<keyword evidence="5" id="KW-0627">Porphyrin biosynthesis</keyword>
<feature type="domain" description="Tetrapyrrole methylase" evidence="7">
    <location>
        <begin position="98"/>
        <end position="309"/>
    </location>
</feature>
<dbReference type="InterPro" id="IPR014777">
    <property type="entry name" value="4pyrrole_Mease_sub1"/>
</dbReference>
<feature type="region of interest" description="Disordered" evidence="6">
    <location>
        <begin position="73"/>
        <end position="94"/>
    </location>
</feature>
<dbReference type="InterPro" id="IPR006366">
    <property type="entry name" value="CobA/CysG_C"/>
</dbReference>
<keyword evidence="4" id="KW-0949">S-adenosyl-L-methionine</keyword>
<keyword evidence="2 8" id="KW-0489">Methyltransferase</keyword>
<feature type="compositionally biased region" description="Low complexity" evidence="6">
    <location>
        <begin position="80"/>
        <end position="90"/>
    </location>
</feature>
<evidence type="ECO:0000313" key="8">
    <source>
        <dbReference type="EMBL" id="NYG37622.1"/>
    </source>
</evidence>
<dbReference type="GO" id="GO:0019354">
    <property type="term" value="P:siroheme biosynthetic process"/>
    <property type="evidence" value="ECO:0007669"/>
    <property type="project" value="InterPro"/>
</dbReference>
<evidence type="ECO:0000256" key="4">
    <source>
        <dbReference type="ARBA" id="ARBA00022691"/>
    </source>
</evidence>
<evidence type="ECO:0000256" key="6">
    <source>
        <dbReference type="SAM" id="MobiDB-lite"/>
    </source>
</evidence>
<dbReference type="Pfam" id="PF00590">
    <property type="entry name" value="TP_methylase"/>
    <property type="match status" value="1"/>
</dbReference>
<feature type="region of interest" description="Disordered" evidence="6">
    <location>
        <begin position="336"/>
        <end position="361"/>
    </location>
</feature>
<proteinExistence type="predicted"/>
<dbReference type="PANTHER" id="PTHR45790">
    <property type="entry name" value="SIROHEME SYNTHASE-RELATED"/>
    <property type="match status" value="1"/>
</dbReference>
<dbReference type="GO" id="GO:0004851">
    <property type="term" value="F:uroporphyrin-III C-methyltransferase activity"/>
    <property type="evidence" value="ECO:0007669"/>
    <property type="project" value="UniProtKB-EC"/>
</dbReference>
<dbReference type="SUPFAM" id="SSF53790">
    <property type="entry name" value="Tetrapyrrole methylase"/>
    <property type="match status" value="1"/>
</dbReference>
<dbReference type="CDD" id="cd11642">
    <property type="entry name" value="SUMT"/>
    <property type="match status" value="1"/>
</dbReference>
<protein>
    <recommendedName>
        <fullName evidence="1">uroporphyrinogen-III C-methyltransferase</fullName>
        <ecNumber evidence="1">2.1.1.107</ecNumber>
    </recommendedName>
</protein>
<dbReference type="EMBL" id="JACBZX010000001">
    <property type="protein sequence ID" value="NYG37622.1"/>
    <property type="molecule type" value="Genomic_DNA"/>
</dbReference>
<comment type="caution">
    <text evidence="8">The sequence shown here is derived from an EMBL/GenBank/DDBJ whole genome shotgun (WGS) entry which is preliminary data.</text>
</comment>
<keyword evidence="3 8" id="KW-0808">Transferase</keyword>
<organism evidence="8 9">
    <name type="scientific">Janibacter alkaliphilus</name>
    <dbReference type="NCBI Taxonomy" id="1069963"/>
    <lineage>
        <taxon>Bacteria</taxon>
        <taxon>Bacillati</taxon>
        <taxon>Actinomycetota</taxon>
        <taxon>Actinomycetes</taxon>
        <taxon>Micrococcales</taxon>
        <taxon>Intrasporangiaceae</taxon>
        <taxon>Janibacter</taxon>
    </lineage>
</organism>
<dbReference type="InterPro" id="IPR000878">
    <property type="entry name" value="4pyrrol_Mease"/>
</dbReference>
<dbReference type="FunFam" id="3.40.1010.10:FF:000001">
    <property type="entry name" value="Siroheme synthase"/>
    <property type="match status" value="1"/>
</dbReference>